<protein>
    <submittedName>
        <fullName evidence="3">DUF3887 domain-containing protein</fullName>
    </submittedName>
</protein>
<organism evidence="3 4">
    <name type="scientific">Laspinema palackyanum D2a</name>
    <dbReference type="NCBI Taxonomy" id="2953684"/>
    <lineage>
        <taxon>Bacteria</taxon>
        <taxon>Bacillati</taxon>
        <taxon>Cyanobacteriota</taxon>
        <taxon>Cyanophyceae</taxon>
        <taxon>Oscillatoriophycideae</taxon>
        <taxon>Oscillatoriales</taxon>
        <taxon>Laspinemataceae</taxon>
        <taxon>Laspinema</taxon>
        <taxon>Laspinema palackyanum</taxon>
    </lineage>
</organism>
<name>A0ABT2MNX8_9CYAN</name>
<reference evidence="3 4" key="1">
    <citation type="journal article" date="2022" name="Front. Microbiol.">
        <title>High genomic differentiation and limited gene flow indicate recent cryptic speciation within the genus Laspinema (cyanobacteria).</title>
        <authorList>
            <person name="Stanojkovic A."/>
            <person name="Skoupy S."/>
            <person name="Skaloud P."/>
            <person name="Dvorak P."/>
        </authorList>
    </citation>
    <scope>NUCLEOTIDE SEQUENCE [LARGE SCALE GENOMIC DNA]</scope>
    <source>
        <strain evidence="3 4">D2a</strain>
    </source>
</reference>
<comment type="caution">
    <text evidence="3">The sequence shown here is derived from an EMBL/GenBank/DDBJ whole genome shotgun (WGS) entry which is preliminary data.</text>
</comment>
<sequence length="136" mass="15066">MKTILSLVLLATVAVIDTLPAQAQSFQPLQGVETIAQATPMVSQAEEFVSLLADGEFNQALQKYDTVARENITTATLETTWQDLVDKSGDFQEIVSTEMVPGEEQDVVLLTTRFEQDTVVLFVIFDGEQQINSFTY</sequence>
<evidence type="ECO:0000313" key="3">
    <source>
        <dbReference type="EMBL" id="MCT7965685.1"/>
    </source>
</evidence>
<proteinExistence type="predicted"/>
<accession>A0ABT2MNX8</accession>
<dbReference type="InterPro" id="IPR024981">
    <property type="entry name" value="DUF3887"/>
</dbReference>
<keyword evidence="1" id="KW-0732">Signal</keyword>
<evidence type="ECO:0000256" key="1">
    <source>
        <dbReference type="SAM" id="SignalP"/>
    </source>
</evidence>
<dbReference type="Gene3D" id="3.10.450.590">
    <property type="match status" value="1"/>
</dbReference>
<feature type="chain" id="PRO_5045642208" evidence="1">
    <location>
        <begin position="24"/>
        <end position="136"/>
    </location>
</feature>
<dbReference type="EMBL" id="JAMXFF010000005">
    <property type="protein sequence ID" value="MCT7965685.1"/>
    <property type="molecule type" value="Genomic_DNA"/>
</dbReference>
<evidence type="ECO:0000313" key="4">
    <source>
        <dbReference type="Proteomes" id="UP001525890"/>
    </source>
</evidence>
<gene>
    <name evidence="3" type="ORF">NG799_04965</name>
</gene>
<dbReference type="RefSeq" id="WP_368005375.1">
    <property type="nucleotide sequence ID" value="NZ_JAMXFF010000005.1"/>
</dbReference>
<keyword evidence="4" id="KW-1185">Reference proteome</keyword>
<feature type="domain" description="DUF3887" evidence="2">
    <location>
        <begin position="45"/>
        <end position="134"/>
    </location>
</feature>
<evidence type="ECO:0000259" key="2">
    <source>
        <dbReference type="Pfam" id="PF13026"/>
    </source>
</evidence>
<feature type="signal peptide" evidence="1">
    <location>
        <begin position="1"/>
        <end position="23"/>
    </location>
</feature>
<dbReference type="Proteomes" id="UP001525890">
    <property type="component" value="Unassembled WGS sequence"/>
</dbReference>
<dbReference type="Pfam" id="PF13026">
    <property type="entry name" value="DUF3887"/>
    <property type="match status" value="1"/>
</dbReference>